<gene>
    <name evidence="5" type="ORF">QJT81_17085</name>
</gene>
<feature type="domain" description="GEVED" evidence="4">
    <location>
        <begin position="164"/>
        <end position="246"/>
    </location>
</feature>
<feature type="region of interest" description="Disordered" evidence="1">
    <location>
        <begin position="363"/>
        <end position="392"/>
    </location>
</feature>
<dbReference type="Gene3D" id="2.60.40.10">
    <property type="entry name" value="Immunoglobulins"/>
    <property type="match status" value="1"/>
</dbReference>
<evidence type="ECO:0000259" key="4">
    <source>
        <dbReference type="Pfam" id="PF20009"/>
    </source>
</evidence>
<feature type="chain" id="PRO_5041736745" evidence="2">
    <location>
        <begin position="29"/>
        <end position="501"/>
    </location>
</feature>
<reference evidence="5" key="2">
    <citation type="submission" date="2023-04" db="EMBL/GenBank/DDBJ databases">
        <authorList>
            <person name="Beletskiy A.V."/>
            <person name="Mardanov A.V."/>
            <person name="Ravin N.V."/>
        </authorList>
    </citation>
    <scope>NUCLEOTIDE SEQUENCE</scope>
    <source>
        <strain evidence="5">GKL-02</strain>
    </source>
</reference>
<evidence type="ECO:0000256" key="1">
    <source>
        <dbReference type="SAM" id="MobiDB-lite"/>
    </source>
</evidence>
<organism evidence="5">
    <name type="scientific">Candidatus Thiothrix putei</name>
    <dbReference type="NCBI Taxonomy" id="3080811"/>
    <lineage>
        <taxon>Bacteria</taxon>
        <taxon>Pseudomonadati</taxon>
        <taxon>Pseudomonadota</taxon>
        <taxon>Gammaproteobacteria</taxon>
        <taxon>Thiotrichales</taxon>
        <taxon>Thiotrichaceae</taxon>
        <taxon>Thiothrix</taxon>
    </lineage>
</organism>
<dbReference type="InterPro" id="IPR013783">
    <property type="entry name" value="Ig-like_fold"/>
</dbReference>
<evidence type="ECO:0000259" key="3">
    <source>
        <dbReference type="Pfam" id="PF01345"/>
    </source>
</evidence>
<sequence length="501" mass="51733">MRKLTNTKALLVSFCAIGVLMAANQSWADSTITNCAQVSATVETDTDSTPGNKASQADLLDAFSKGALEDDEACAPLTVQSIFDFGDAPDSYGTLLANNGAQHEIIPGLMLGASVDEEADGQPGASADGDGVDDDGVSIPVLTDGQTLTLSVTATNQTSSNATIGCWIDFDGNGTFDATDEYGGAPIEAGKVGETVMITMPNVPADASTTMPNGTYARCRLSTDTIDGSKATGALADGEVEDYKVTFTAQPVMDLALRKRLADAQAATAKPEDGVQFTIEVYNQGTLEAKDIEVVDYIPSGLTLNDAAWQDNGDGTATLKAPIAALAAGESTTVNISFTVKADATAGKVTNAAEIMAFKDADGKPGVDVDSTPDNNPGNEAGIKDDVIDNTDGDEDDHDIADLTITVDPKVDIELVKTVTDQTGTAVTTVRRGDKVVYVLTATNKGPDKATGVTVTDQLPATLIYVSDDSAGNYVSATGLWTVGDLANGADKVLKITATVK</sequence>
<dbReference type="InterPro" id="IPR047589">
    <property type="entry name" value="DUF11_rpt"/>
</dbReference>
<accession>A0AA95HEC9</accession>
<dbReference type="InterPro" id="IPR045474">
    <property type="entry name" value="GEVED"/>
</dbReference>
<dbReference type="NCBIfam" id="TIGR01451">
    <property type="entry name" value="B_ant_repeat"/>
    <property type="match status" value="2"/>
</dbReference>
<dbReference type="Proteomes" id="UP001301326">
    <property type="component" value="Chromosome"/>
</dbReference>
<proteinExistence type="predicted"/>
<reference evidence="5" key="1">
    <citation type="journal article" date="2023" name="Int. J. Mol. Sci.">
        <title>Metagenomics Revealed a New Genus 'Candidatus Thiocaldithrix dubininis' gen. nov., sp. nov. and a New Species 'Candidatus Thiothrix putei' sp. nov. in the Family Thiotrichaceae, Some Members of Which Have Traits of Both Na+- and H+-Motive Energetics.</title>
        <authorList>
            <person name="Ravin N.V."/>
            <person name="Muntyan M.S."/>
            <person name="Smolyakov D.D."/>
            <person name="Rudenko T.S."/>
            <person name="Beletsky A.V."/>
            <person name="Mardanov A.V."/>
            <person name="Grabovich M.Y."/>
        </authorList>
    </citation>
    <scope>NUCLEOTIDE SEQUENCE</scope>
    <source>
        <strain evidence="5">GKL-02</strain>
    </source>
</reference>
<dbReference type="InterPro" id="IPR051172">
    <property type="entry name" value="Chlamydia_OmcB"/>
</dbReference>
<dbReference type="InterPro" id="IPR001434">
    <property type="entry name" value="OmcB-like_DUF11"/>
</dbReference>
<dbReference type="PANTHER" id="PTHR34819:SF3">
    <property type="entry name" value="CELL SURFACE PROTEIN"/>
    <property type="match status" value="1"/>
</dbReference>
<feature type="domain" description="DUF11" evidence="3">
    <location>
        <begin position="254"/>
        <end position="369"/>
    </location>
</feature>
<name>A0AA95HEC9_9GAMM</name>
<keyword evidence="2" id="KW-0732">Signal</keyword>
<dbReference type="Pfam" id="PF20009">
    <property type="entry name" value="GEVED"/>
    <property type="match status" value="1"/>
</dbReference>
<dbReference type="Gene3D" id="2.60.40.3080">
    <property type="match status" value="1"/>
</dbReference>
<dbReference type="EMBL" id="CP124756">
    <property type="protein sequence ID" value="WGZ93499.1"/>
    <property type="molecule type" value="Genomic_DNA"/>
</dbReference>
<feature type="domain" description="DUF11" evidence="3">
    <location>
        <begin position="412"/>
        <end position="500"/>
    </location>
</feature>
<evidence type="ECO:0000313" key="5">
    <source>
        <dbReference type="EMBL" id="WGZ93499.1"/>
    </source>
</evidence>
<dbReference type="AlphaFoldDB" id="A0AA95HEC9"/>
<feature type="region of interest" description="Disordered" evidence="1">
    <location>
        <begin position="116"/>
        <end position="138"/>
    </location>
</feature>
<feature type="signal peptide" evidence="2">
    <location>
        <begin position="1"/>
        <end position="28"/>
    </location>
</feature>
<dbReference type="KEGG" id="tput:QJT81_17085"/>
<evidence type="ECO:0000256" key="2">
    <source>
        <dbReference type="SAM" id="SignalP"/>
    </source>
</evidence>
<dbReference type="Pfam" id="PF01345">
    <property type="entry name" value="DUF11"/>
    <property type="match status" value="2"/>
</dbReference>
<protein>
    <submittedName>
        <fullName evidence="5">DUF11 domain-containing protein</fullName>
    </submittedName>
</protein>
<dbReference type="PANTHER" id="PTHR34819">
    <property type="entry name" value="LARGE CYSTEINE-RICH PERIPLASMIC PROTEIN OMCB"/>
    <property type="match status" value="1"/>
</dbReference>